<dbReference type="Proteomes" id="UP000298327">
    <property type="component" value="Unassembled WGS sequence"/>
</dbReference>
<dbReference type="OrthoDB" id="3204463at2759"/>
<evidence type="ECO:0000256" key="1">
    <source>
        <dbReference type="SAM" id="MobiDB-lite"/>
    </source>
</evidence>
<sequence length="228" mass="25012">MAPIVAPQPRRLKPSPPIASPSDAFPSIAPLADDPFISKTPNENYPESFQLKSPFRIQSRVKRSIINKSPTPCSTTNIASSLLPFQTPRPSRRQHRHCCRRDCPITSRPPVPFDDLPWSSALLQPPVGFDAFDIADLSQLAVEPSGAIASDGPGPIRHRRSSLRSAPLGRPHSRSRSPQRLESLPSWIGARDATLSQPHTPPPRFPPPAEVKFWNLMPVMTPAPAPST</sequence>
<comment type="caution">
    <text evidence="2">The sequence shown here is derived from an EMBL/GenBank/DDBJ whole genome shotgun (WGS) entry which is preliminary data.</text>
</comment>
<dbReference type="AlphaFoldDB" id="A0A4Y9ZET4"/>
<name>A0A4Y9ZET4_9AGAM</name>
<evidence type="ECO:0000313" key="2">
    <source>
        <dbReference type="EMBL" id="TFY72373.1"/>
    </source>
</evidence>
<reference evidence="2 3" key="1">
    <citation type="submission" date="2019-02" db="EMBL/GenBank/DDBJ databases">
        <title>Genome sequencing of the rare red list fungi Dentipellis fragilis.</title>
        <authorList>
            <person name="Buettner E."/>
            <person name="Kellner H."/>
        </authorList>
    </citation>
    <scope>NUCLEOTIDE SEQUENCE [LARGE SCALE GENOMIC DNA]</scope>
    <source>
        <strain evidence="2 3">DSM 105465</strain>
    </source>
</reference>
<feature type="compositionally biased region" description="Pro residues" evidence="1">
    <location>
        <begin position="199"/>
        <end position="209"/>
    </location>
</feature>
<proteinExistence type="predicted"/>
<gene>
    <name evidence="2" type="ORF">EVG20_g621</name>
</gene>
<protein>
    <submittedName>
        <fullName evidence="2">Uncharacterized protein</fullName>
    </submittedName>
</protein>
<feature type="compositionally biased region" description="Polar residues" evidence="1">
    <location>
        <begin position="39"/>
        <end position="48"/>
    </location>
</feature>
<accession>A0A4Y9ZET4</accession>
<feature type="region of interest" description="Disordered" evidence="1">
    <location>
        <begin position="146"/>
        <end position="210"/>
    </location>
</feature>
<feature type="region of interest" description="Disordered" evidence="1">
    <location>
        <begin position="1"/>
        <end position="48"/>
    </location>
</feature>
<organism evidence="2 3">
    <name type="scientific">Dentipellis fragilis</name>
    <dbReference type="NCBI Taxonomy" id="205917"/>
    <lineage>
        <taxon>Eukaryota</taxon>
        <taxon>Fungi</taxon>
        <taxon>Dikarya</taxon>
        <taxon>Basidiomycota</taxon>
        <taxon>Agaricomycotina</taxon>
        <taxon>Agaricomycetes</taxon>
        <taxon>Russulales</taxon>
        <taxon>Hericiaceae</taxon>
        <taxon>Dentipellis</taxon>
    </lineage>
</organism>
<keyword evidence="3" id="KW-1185">Reference proteome</keyword>
<evidence type="ECO:0000313" key="3">
    <source>
        <dbReference type="Proteomes" id="UP000298327"/>
    </source>
</evidence>
<dbReference type="EMBL" id="SEOQ01000016">
    <property type="protein sequence ID" value="TFY72373.1"/>
    <property type="molecule type" value="Genomic_DNA"/>
</dbReference>